<dbReference type="EMBL" id="BMXR01000003">
    <property type="protein sequence ID" value="GGX47203.1"/>
    <property type="molecule type" value="Genomic_DNA"/>
</dbReference>
<dbReference type="RefSeq" id="WP_189607663.1">
    <property type="nucleotide sequence ID" value="NZ_BMXR01000003.1"/>
</dbReference>
<dbReference type="AlphaFoldDB" id="A0A918N897"/>
<name>A0A918N897_9GAMM</name>
<evidence type="ECO:0000256" key="1">
    <source>
        <dbReference type="SAM" id="SignalP"/>
    </source>
</evidence>
<accession>A0A918N897</accession>
<feature type="signal peptide" evidence="1">
    <location>
        <begin position="1"/>
        <end position="22"/>
    </location>
</feature>
<gene>
    <name evidence="2" type="ORF">GCM10007392_12530</name>
</gene>
<reference evidence="2" key="1">
    <citation type="journal article" date="2014" name="Int. J. Syst. Evol. Microbiol.">
        <title>Complete genome sequence of Corynebacterium casei LMG S-19264T (=DSM 44701T), isolated from a smear-ripened cheese.</title>
        <authorList>
            <consortium name="US DOE Joint Genome Institute (JGI-PGF)"/>
            <person name="Walter F."/>
            <person name="Albersmeier A."/>
            <person name="Kalinowski J."/>
            <person name="Ruckert C."/>
        </authorList>
    </citation>
    <scope>NUCLEOTIDE SEQUENCE</scope>
    <source>
        <strain evidence="2">KCTC 22169</strain>
    </source>
</reference>
<comment type="caution">
    <text evidence="2">The sequence shown here is derived from an EMBL/GenBank/DDBJ whole genome shotgun (WGS) entry which is preliminary data.</text>
</comment>
<keyword evidence="1" id="KW-0732">Signal</keyword>
<evidence type="ECO:0008006" key="4">
    <source>
        <dbReference type="Google" id="ProtNLM"/>
    </source>
</evidence>
<sequence length="111" mass="12149">MICRTYTALPVCLLLAVCLVQFGSAVQWHELEHLGERLTQVEVPNSEPDGSDDSVHGLCKVCVSLKTLALADSSVKLYKDTDLHSVLRLKETAGSSFTPDWPPTARGPPTW</sequence>
<proteinExistence type="predicted"/>
<protein>
    <recommendedName>
        <fullName evidence="4">DUF2946 domain-containing protein</fullName>
    </recommendedName>
</protein>
<organism evidence="2 3">
    <name type="scientific">Saccharospirillum salsuginis</name>
    <dbReference type="NCBI Taxonomy" id="418750"/>
    <lineage>
        <taxon>Bacteria</taxon>
        <taxon>Pseudomonadati</taxon>
        <taxon>Pseudomonadota</taxon>
        <taxon>Gammaproteobacteria</taxon>
        <taxon>Oceanospirillales</taxon>
        <taxon>Saccharospirillaceae</taxon>
        <taxon>Saccharospirillum</taxon>
    </lineage>
</organism>
<evidence type="ECO:0000313" key="3">
    <source>
        <dbReference type="Proteomes" id="UP000626148"/>
    </source>
</evidence>
<keyword evidence="3" id="KW-1185">Reference proteome</keyword>
<dbReference type="Proteomes" id="UP000626148">
    <property type="component" value="Unassembled WGS sequence"/>
</dbReference>
<feature type="chain" id="PRO_5036840088" description="DUF2946 domain-containing protein" evidence="1">
    <location>
        <begin position="23"/>
        <end position="111"/>
    </location>
</feature>
<evidence type="ECO:0000313" key="2">
    <source>
        <dbReference type="EMBL" id="GGX47203.1"/>
    </source>
</evidence>
<reference evidence="2" key="2">
    <citation type="submission" date="2020-09" db="EMBL/GenBank/DDBJ databases">
        <authorList>
            <person name="Sun Q."/>
            <person name="Kim S."/>
        </authorList>
    </citation>
    <scope>NUCLEOTIDE SEQUENCE</scope>
    <source>
        <strain evidence="2">KCTC 22169</strain>
    </source>
</reference>